<comment type="caution">
    <text evidence="5">The sequence shown here is derived from an EMBL/GenBank/DDBJ whole genome shotgun (WGS) entry which is preliminary data.</text>
</comment>
<dbReference type="Pfam" id="PF14011">
    <property type="entry name" value="ESX-1_EspG"/>
    <property type="match status" value="1"/>
</dbReference>
<dbReference type="InterPro" id="IPR025734">
    <property type="entry name" value="EspG"/>
</dbReference>
<evidence type="ECO:0000313" key="6">
    <source>
        <dbReference type="Proteomes" id="UP000093928"/>
    </source>
</evidence>
<accession>A0A1A3P6T9</accession>
<evidence type="ECO:0000256" key="2">
    <source>
        <dbReference type="ARBA" id="ARBA00006411"/>
    </source>
</evidence>
<dbReference type="Proteomes" id="UP000093928">
    <property type="component" value="Unassembled WGS sequence"/>
</dbReference>
<keyword evidence="4" id="KW-0143">Chaperone</keyword>
<comment type="similarity">
    <text evidence="2">Belongs to the EspG family.</text>
</comment>
<evidence type="ECO:0008006" key="7">
    <source>
        <dbReference type="Google" id="ProtNLM"/>
    </source>
</evidence>
<dbReference type="AlphaFoldDB" id="A0A1A3P6T9"/>
<dbReference type="RefSeq" id="WP_065143577.1">
    <property type="nucleotide sequence ID" value="NZ_LZLS01000080.1"/>
</dbReference>
<evidence type="ECO:0000313" key="5">
    <source>
        <dbReference type="EMBL" id="OBK28302.1"/>
    </source>
</evidence>
<keyword evidence="3" id="KW-0963">Cytoplasm</keyword>
<reference evidence="5 6" key="1">
    <citation type="submission" date="2016-06" db="EMBL/GenBank/DDBJ databases">
        <authorList>
            <person name="Kjaerup R.B."/>
            <person name="Dalgaard T.S."/>
            <person name="Juul-Madsen H.R."/>
        </authorList>
    </citation>
    <scope>NUCLEOTIDE SEQUENCE [LARGE SCALE GENOMIC DNA]</scope>
    <source>
        <strain evidence="5 6">1165133.8</strain>
    </source>
</reference>
<sequence>MTTAVAADFTLTDDELQVIGSRIGIQGFPVVLAVRPRYGTVDALTTALDSATRRLVARGLIIDGAIDPDLTPLLAALERPHRELAMRLMTPRGLARYSIVRRGDLQLLARRVANEITLRVIDAPPDLPGVTRALIAELPRAEAAQFSPVPAPLEAVGRYLTGTHDAAQLADRVRALGAEPRTAMTLGSALSTRAAFAEIVYYALCSDQDRISRQPAAVGVFYTKQGRIVGAPSASPNGQLWTTLKPGSDHALGQAIGQLIEVSAERWERL</sequence>
<proteinExistence type="inferred from homology"/>
<organism evidence="5 6">
    <name type="scientific">Mycobacterium asiaticum</name>
    <dbReference type="NCBI Taxonomy" id="1790"/>
    <lineage>
        <taxon>Bacteria</taxon>
        <taxon>Bacillati</taxon>
        <taxon>Actinomycetota</taxon>
        <taxon>Actinomycetes</taxon>
        <taxon>Mycobacteriales</taxon>
        <taxon>Mycobacteriaceae</taxon>
        <taxon>Mycobacterium</taxon>
    </lineage>
</organism>
<dbReference type="GO" id="GO:0005737">
    <property type="term" value="C:cytoplasm"/>
    <property type="evidence" value="ECO:0007669"/>
    <property type="project" value="UniProtKB-SubCell"/>
</dbReference>
<dbReference type="OrthoDB" id="3681944at2"/>
<evidence type="ECO:0000256" key="4">
    <source>
        <dbReference type="ARBA" id="ARBA00023186"/>
    </source>
</evidence>
<comment type="subcellular location">
    <subcellularLocation>
        <location evidence="1">Cytoplasm</location>
    </subcellularLocation>
</comment>
<protein>
    <recommendedName>
        <fullName evidence="7">Secretion protein EspG</fullName>
    </recommendedName>
</protein>
<name>A0A1A3P6T9_MYCAS</name>
<dbReference type="EMBL" id="LZLS01000080">
    <property type="protein sequence ID" value="OBK28302.1"/>
    <property type="molecule type" value="Genomic_DNA"/>
</dbReference>
<evidence type="ECO:0000256" key="1">
    <source>
        <dbReference type="ARBA" id="ARBA00004496"/>
    </source>
</evidence>
<gene>
    <name evidence="5" type="ORF">A5634_20550</name>
</gene>
<evidence type="ECO:0000256" key="3">
    <source>
        <dbReference type="ARBA" id="ARBA00022490"/>
    </source>
</evidence>